<dbReference type="InterPro" id="IPR027954">
    <property type="entry name" value="Transcobalamin-like_C"/>
</dbReference>
<evidence type="ECO:0000256" key="1">
    <source>
        <dbReference type="SAM" id="SignalP"/>
    </source>
</evidence>
<feature type="signal peptide" evidence="1">
    <location>
        <begin position="1"/>
        <end position="23"/>
    </location>
</feature>
<dbReference type="Pfam" id="PF14478">
    <property type="entry name" value="DUF4430"/>
    <property type="match status" value="1"/>
</dbReference>
<dbReference type="Gene3D" id="2.170.130.30">
    <property type="match status" value="1"/>
</dbReference>
<evidence type="ECO:0000313" key="4">
    <source>
        <dbReference type="Proteomes" id="UP001597285"/>
    </source>
</evidence>
<dbReference type="RefSeq" id="WP_058919037.1">
    <property type="nucleotide sequence ID" value="NZ_JBHSQC010000015.1"/>
</dbReference>
<dbReference type="Proteomes" id="UP001597285">
    <property type="component" value="Unassembled WGS sequence"/>
</dbReference>
<name>A0ABW4NJN8_9LACT</name>
<dbReference type="PROSITE" id="PS51257">
    <property type="entry name" value="PROKAR_LIPOPROTEIN"/>
    <property type="match status" value="1"/>
</dbReference>
<evidence type="ECO:0000259" key="2">
    <source>
        <dbReference type="Pfam" id="PF14478"/>
    </source>
</evidence>
<comment type="caution">
    <text evidence="3">The sequence shown here is derived from an EMBL/GenBank/DDBJ whole genome shotgun (WGS) entry which is preliminary data.</text>
</comment>
<proteinExistence type="predicted"/>
<reference evidence="4" key="1">
    <citation type="journal article" date="2019" name="Int. J. Syst. Evol. Microbiol.">
        <title>The Global Catalogue of Microorganisms (GCM) 10K type strain sequencing project: providing services to taxonomists for standard genome sequencing and annotation.</title>
        <authorList>
            <consortium name="The Broad Institute Genomics Platform"/>
            <consortium name="The Broad Institute Genome Sequencing Center for Infectious Disease"/>
            <person name="Wu L."/>
            <person name="Ma J."/>
        </authorList>
    </citation>
    <scope>NUCLEOTIDE SEQUENCE [LARGE SCALE GENOMIC DNA]</scope>
    <source>
        <strain evidence="4">KCTC 42143</strain>
    </source>
</reference>
<organism evidence="3 4">
    <name type="scientific">Carnobacterium antarcticum</name>
    <dbReference type="NCBI Taxonomy" id="2126436"/>
    <lineage>
        <taxon>Bacteria</taxon>
        <taxon>Bacillati</taxon>
        <taxon>Bacillota</taxon>
        <taxon>Bacilli</taxon>
        <taxon>Lactobacillales</taxon>
        <taxon>Carnobacteriaceae</taxon>
        <taxon>Carnobacterium</taxon>
    </lineage>
</organism>
<feature type="chain" id="PRO_5045615504" evidence="1">
    <location>
        <begin position="24"/>
        <end position="143"/>
    </location>
</feature>
<dbReference type="EMBL" id="JBHUFF010000008">
    <property type="protein sequence ID" value="MFD1798617.1"/>
    <property type="molecule type" value="Genomic_DNA"/>
</dbReference>
<feature type="domain" description="Transcobalamin-like C-terminal" evidence="2">
    <location>
        <begin position="76"/>
        <end position="141"/>
    </location>
</feature>
<evidence type="ECO:0000313" key="3">
    <source>
        <dbReference type="EMBL" id="MFD1798617.1"/>
    </source>
</evidence>
<keyword evidence="1" id="KW-0732">Signal</keyword>
<gene>
    <name evidence="3" type="ORF">ACFSBK_01930</name>
</gene>
<keyword evidence="4" id="KW-1185">Reference proteome</keyword>
<protein>
    <submittedName>
        <fullName evidence="3">DUF4430 domain-containing protein</fullName>
    </submittedName>
</protein>
<sequence>MKLKLKLKLGLVVAASLALVACSDTNQPAGNESSSVASSEMTATSSAVETVAVSINVQEAGEDLPDANKEIKAEAGETLLEAMEKNYDITEKEGFISAVEGHEQDDKAGKYWLYTVNGEQAAVGAADYILEDGDTIVWNLDGM</sequence>
<accession>A0ABW4NJN8</accession>